<feature type="region of interest" description="Disordered" evidence="1">
    <location>
        <begin position="265"/>
        <end position="286"/>
    </location>
</feature>
<evidence type="ECO:0000256" key="1">
    <source>
        <dbReference type="SAM" id="MobiDB-lite"/>
    </source>
</evidence>
<evidence type="ECO:0000313" key="5">
    <source>
        <dbReference type="Proteomes" id="UP000325313"/>
    </source>
</evidence>
<proteinExistence type="predicted"/>
<sequence>MSPTLPNKQQPNQTINSSLIIPKDQVPRKQPKNPDPTHTLPPSHSPEACHPPTLIQHLNHPTPAFIRTPRPSANPITSPAHPEAPQSQPNKLPATSELPDPALAPHTASNTSFSPGKNGNLTQPASVPHKALSPSEEGLAQGPQEVEDSPAPQEALILCEGVQATNGPLAPASQETVDSPAPCEGPKGTNGPLAPELLDTSLQEAPAPQEALVPHEGSQAAKARAIKHPLDPALQEAPAPQEAQTPGKSLDPILLQLTQYIVEAEKNHVNEEKDETETEKRRETHR</sequence>
<keyword evidence="4" id="KW-1185">Reference proteome</keyword>
<dbReference type="EMBL" id="VDEP01000476">
    <property type="protein sequence ID" value="KAA1072902.1"/>
    <property type="molecule type" value="Genomic_DNA"/>
</dbReference>
<accession>A0A5B0M864</accession>
<comment type="caution">
    <text evidence="2">The sequence shown here is derived from an EMBL/GenBank/DDBJ whole genome shotgun (WGS) entry which is preliminary data.</text>
</comment>
<dbReference type="Proteomes" id="UP000325313">
    <property type="component" value="Unassembled WGS sequence"/>
</dbReference>
<protein>
    <submittedName>
        <fullName evidence="2">Uncharacterized protein</fullName>
    </submittedName>
</protein>
<feature type="compositionally biased region" description="Polar residues" evidence="1">
    <location>
        <begin position="1"/>
        <end position="19"/>
    </location>
</feature>
<organism evidence="2 5">
    <name type="scientific">Puccinia graminis f. sp. tritici</name>
    <dbReference type="NCBI Taxonomy" id="56615"/>
    <lineage>
        <taxon>Eukaryota</taxon>
        <taxon>Fungi</taxon>
        <taxon>Dikarya</taxon>
        <taxon>Basidiomycota</taxon>
        <taxon>Pucciniomycotina</taxon>
        <taxon>Pucciniomycetes</taxon>
        <taxon>Pucciniales</taxon>
        <taxon>Pucciniaceae</taxon>
        <taxon>Puccinia</taxon>
    </lineage>
</organism>
<dbReference type="AlphaFoldDB" id="A0A5B0M864"/>
<feature type="region of interest" description="Disordered" evidence="1">
    <location>
        <begin position="1"/>
        <end position="198"/>
    </location>
</feature>
<feature type="compositionally biased region" description="Polar residues" evidence="1">
    <location>
        <begin position="107"/>
        <end position="125"/>
    </location>
</feature>
<evidence type="ECO:0000313" key="2">
    <source>
        <dbReference type="EMBL" id="KAA1072902.1"/>
    </source>
</evidence>
<dbReference type="Proteomes" id="UP000324748">
    <property type="component" value="Unassembled WGS sequence"/>
</dbReference>
<name>A0A5B0M864_PUCGR</name>
<reference evidence="4 5" key="1">
    <citation type="submission" date="2019-05" db="EMBL/GenBank/DDBJ databases">
        <title>Emergence of the Ug99 lineage of the wheat stem rust pathogen through somatic hybridization.</title>
        <authorList>
            <person name="Li F."/>
            <person name="Upadhyaya N.M."/>
            <person name="Sperschneider J."/>
            <person name="Matny O."/>
            <person name="Nguyen-Phuc H."/>
            <person name="Mago R."/>
            <person name="Raley C."/>
            <person name="Miller M.E."/>
            <person name="Silverstein K.A.T."/>
            <person name="Henningsen E."/>
            <person name="Hirsch C.D."/>
            <person name="Visser B."/>
            <person name="Pretorius Z.A."/>
            <person name="Steffenson B.J."/>
            <person name="Schwessinger B."/>
            <person name="Dodds P.N."/>
            <person name="Figueroa M."/>
        </authorList>
    </citation>
    <scope>NUCLEOTIDE SEQUENCE [LARGE SCALE GENOMIC DNA]</scope>
    <source>
        <strain evidence="3">21-0</strain>
        <strain evidence="2 5">Ug99</strain>
    </source>
</reference>
<gene>
    <name evidence="3" type="ORF">PGT21_033895</name>
    <name evidence="2" type="ORF">PGTUg99_026112</name>
</gene>
<evidence type="ECO:0000313" key="3">
    <source>
        <dbReference type="EMBL" id="KAA1075334.1"/>
    </source>
</evidence>
<dbReference type="EMBL" id="VSWC01000157">
    <property type="protein sequence ID" value="KAA1075334.1"/>
    <property type="molecule type" value="Genomic_DNA"/>
</dbReference>
<evidence type="ECO:0000313" key="4">
    <source>
        <dbReference type="Proteomes" id="UP000324748"/>
    </source>
</evidence>